<keyword evidence="2" id="KW-0695">RNA-directed DNA polymerase</keyword>
<protein>
    <submittedName>
        <fullName evidence="2">Reverse transcriptase</fullName>
    </submittedName>
</protein>
<dbReference type="InterPro" id="IPR001067">
    <property type="entry name" value="Nuc_translocat"/>
</dbReference>
<name>A0A7D9EN65_PARCT</name>
<keyword evidence="2" id="KW-0548">Nucleotidyltransferase</keyword>
<dbReference type="AlphaFoldDB" id="A0A7D9EN65"/>
<dbReference type="GO" id="GO:0003700">
    <property type="term" value="F:DNA-binding transcription factor activity"/>
    <property type="evidence" value="ECO:0007669"/>
    <property type="project" value="InterPro"/>
</dbReference>
<evidence type="ECO:0000259" key="1">
    <source>
        <dbReference type="Pfam" id="PF00078"/>
    </source>
</evidence>
<dbReference type="Gene3D" id="3.30.450.20">
    <property type="entry name" value="PAS domain"/>
    <property type="match status" value="1"/>
</dbReference>
<dbReference type="PANTHER" id="PTHR35450">
    <property type="entry name" value="REVERSE TRANSCRIPTASE DOMAIN-CONTAINING PROTEIN"/>
    <property type="match status" value="1"/>
</dbReference>
<keyword evidence="2" id="KW-0808">Transferase</keyword>
<dbReference type="Proteomes" id="UP001152795">
    <property type="component" value="Unassembled WGS sequence"/>
</dbReference>
<evidence type="ECO:0000313" key="3">
    <source>
        <dbReference type="Proteomes" id="UP001152795"/>
    </source>
</evidence>
<sequence length="251" mass="28760">MVGFDFYEFVHRKDITMVKTQLATTASESKEEETDSKNSFILEEGIENSGNLCPGAKRSFLCRMKKGAKADVVISLGTNTSIAKTKGTVMVDETDPVLSKIHWIAEQLDEILNGKAELPQWITYGRTVLCLKDPSRGNTVDNFRPISCLRLMWKLMTGLTAEGMYTFVEMNDVLPNEQKGCRRKTRGTKDQFLIDKLVLRDCKRRHTNLSMAWIDYRKAYDMVPHSWIVECLSMFKIAANVRTFVETYYLQ</sequence>
<dbReference type="GO" id="GO:0005667">
    <property type="term" value="C:transcription regulator complex"/>
    <property type="evidence" value="ECO:0007669"/>
    <property type="project" value="InterPro"/>
</dbReference>
<reference evidence="2" key="1">
    <citation type="submission" date="2020-04" db="EMBL/GenBank/DDBJ databases">
        <authorList>
            <person name="Alioto T."/>
            <person name="Alioto T."/>
            <person name="Gomez Garrido J."/>
        </authorList>
    </citation>
    <scope>NUCLEOTIDE SEQUENCE</scope>
    <source>
        <strain evidence="2">A484AB</strain>
    </source>
</reference>
<feature type="domain" description="Reverse transcriptase" evidence="1">
    <location>
        <begin position="140"/>
        <end position="240"/>
    </location>
</feature>
<dbReference type="GO" id="GO:0005634">
    <property type="term" value="C:nucleus"/>
    <property type="evidence" value="ECO:0007669"/>
    <property type="project" value="InterPro"/>
</dbReference>
<accession>A0A7D9EN65</accession>
<comment type="caution">
    <text evidence="2">The sequence shown here is derived from an EMBL/GenBank/DDBJ whole genome shotgun (WGS) entry which is preliminary data.</text>
</comment>
<dbReference type="GO" id="GO:0003964">
    <property type="term" value="F:RNA-directed DNA polymerase activity"/>
    <property type="evidence" value="ECO:0007669"/>
    <property type="project" value="UniProtKB-KW"/>
</dbReference>
<dbReference type="EMBL" id="CACRXK020007714">
    <property type="protein sequence ID" value="CAB4013007.1"/>
    <property type="molecule type" value="Genomic_DNA"/>
</dbReference>
<dbReference type="GO" id="GO:0005737">
    <property type="term" value="C:cytoplasm"/>
    <property type="evidence" value="ECO:0007669"/>
    <property type="project" value="InterPro"/>
</dbReference>
<dbReference type="InterPro" id="IPR000477">
    <property type="entry name" value="RT_dom"/>
</dbReference>
<dbReference type="OrthoDB" id="7697409at2759"/>
<dbReference type="Pfam" id="PF00078">
    <property type="entry name" value="RVT_1"/>
    <property type="match status" value="1"/>
</dbReference>
<dbReference type="PANTHER" id="PTHR35450:SF2">
    <property type="entry name" value="REVERSE TRANSCRIPTASE DOMAIN-CONTAINING PROTEIN"/>
    <property type="match status" value="1"/>
</dbReference>
<evidence type="ECO:0000313" key="2">
    <source>
        <dbReference type="EMBL" id="CAB4013007.1"/>
    </source>
</evidence>
<keyword evidence="3" id="KW-1185">Reference proteome</keyword>
<dbReference type="PRINTS" id="PR00785">
    <property type="entry name" value="NCTRNSLOCATR"/>
</dbReference>
<organism evidence="2 3">
    <name type="scientific">Paramuricea clavata</name>
    <name type="common">Red gorgonian</name>
    <name type="synonym">Violescent sea-whip</name>
    <dbReference type="NCBI Taxonomy" id="317549"/>
    <lineage>
        <taxon>Eukaryota</taxon>
        <taxon>Metazoa</taxon>
        <taxon>Cnidaria</taxon>
        <taxon>Anthozoa</taxon>
        <taxon>Octocorallia</taxon>
        <taxon>Malacalcyonacea</taxon>
        <taxon>Plexauridae</taxon>
        <taxon>Paramuricea</taxon>
    </lineage>
</organism>
<proteinExistence type="predicted"/>
<gene>
    <name evidence="2" type="ORF">PACLA_8A039117</name>
</gene>